<organism evidence="1 2">
    <name type="scientific">Datura stramonium</name>
    <name type="common">Jimsonweed</name>
    <name type="synonym">Common thornapple</name>
    <dbReference type="NCBI Taxonomy" id="4076"/>
    <lineage>
        <taxon>Eukaryota</taxon>
        <taxon>Viridiplantae</taxon>
        <taxon>Streptophyta</taxon>
        <taxon>Embryophyta</taxon>
        <taxon>Tracheophyta</taxon>
        <taxon>Spermatophyta</taxon>
        <taxon>Magnoliopsida</taxon>
        <taxon>eudicotyledons</taxon>
        <taxon>Gunneridae</taxon>
        <taxon>Pentapetalae</taxon>
        <taxon>asterids</taxon>
        <taxon>lamiids</taxon>
        <taxon>Solanales</taxon>
        <taxon>Solanaceae</taxon>
        <taxon>Solanoideae</taxon>
        <taxon>Datureae</taxon>
        <taxon>Datura</taxon>
    </lineage>
</organism>
<dbReference type="Proteomes" id="UP000823775">
    <property type="component" value="Unassembled WGS sequence"/>
</dbReference>
<comment type="caution">
    <text evidence="1">The sequence shown here is derived from an EMBL/GenBank/DDBJ whole genome shotgun (WGS) entry which is preliminary data.</text>
</comment>
<name>A0ABS8TJL5_DATST</name>
<dbReference type="EMBL" id="JACEIK010001716">
    <property type="protein sequence ID" value="MCD7471712.1"/>
    <property type="molecule type" value="Genomic_DNA"/>
</dbReference>
<accession>A0ABS8TJL5</accession>
<evidence type="ECO:0000313" key="1">
    <source>
        <dbReference type="EMBL" id="MCD7471712.1"/>
    </source>
</evidence>
<gene>
    <name evidence="1" type="ORF">HAX54_012338</name>
</gene>
<evidence type="ECO:0000313" key="2">
    <source>
        <dbReference type="Proteomes" id="UP000823775"/>
    </source>
</evidence>
<protein>
    <submittedName>
        <fullName evidence="1">Uncharacterized protein</fullName>
    </submittedName>
</protein>
<reference evidence="1 2" key="1">
    <citation type="journal article" date="2021" name="BMC Genomics">
        <title>Datura genome reveals duplications of psychoactive alkaloid biosynthetic genes and high mutation rate following tissue culture.</title>
        <authorList>
            <person name="Rajewski A."/>
            <person name="Carter-House D."/>
            <person name="Stajich J."/>
            <person name="Litt A."/>
        </authorList>
    </citation>
    <scope>NUCLEOTIDE SEQUENCE [LARGE SCALE GENOMIC DNA]</scope>
    <source>
        <strain evidence="1">AR-01</strain>
    </source>
</reference>
<keyword evidence="2" id="KW-1185">Reference proteome</keyword>
<proteinExistence type="predicted"/>
<sequence length="128" mass="14441">MHPIPRRYYETAVPKLAVAWRRGEKGEEEFLDQRIIDIPHSNKWGCRGYKLCVGHGSISNSIQKFKSLAIDTRAMYTSCEVMGCLYDGSKASKKEAFGSRSAIQSIFSRQGKNRRLLSGGLLKKSINK</sequence>